<evidence type="ECO:0000256" key="1">
    <source>
        <dbReference type="SAM" id="MobiDB-lite"/>
    </source>
</evidence>
<organism evidence="2 3">
    <name type="scientific">Dactylosporangium salmoneum</name>
    <dbReference type="NCBI Taxonomy" id="53361"/>
    <lineage>
        <taxon>Bacteria</taxon>
        <taxon>Bacillati</taxon>
        <taxon>Actinomycetota</taxon>
        <taxon>Actinomycetes</taxon>
        <taxon>Micromonosporales</taxon>
        <taxon>Micromonosporaceae</taxon>
        <taxon>Dactylosporangium</taxon>
    </lineage>
</organism>
<dbReference type="RefSeq" id="WP_344614290.1">
    <property type="nucleotide sequence ID" value="NZ_BAAARV010000032.1"/>
</dbReference>
<feature type="region of interest" description="Disordered" evidence="1">
    <location>
        <begin position="107"/>
        <end position="158"/>
    </location>
</feature>
<name>A0ABN3GIQ1_9ACTN</name>
<proteinExistence type="predicted"/>
<feature type="compositionally biased region" description="Low complexity" evidence="1">
    <location>
        <begin position="107"/>
        <end position="118"/>
    </location>
</feature>
<comment type="caution">
    <text evidence="2">The sequence shown here is derived from an EMBL/GenBank/DDBJ whole genome shotgun (WGS) entry which is preliminary data.</text>
</comment>
<accession>A0ABN3GIQ1</accession>
<feature type="compositionally biased region" description="Basic residues" evidence="1">
    <location>
        <begin position="147"/>
        <end position="158"/>
    </location>
</feature>
<evidence type="ECO:0000313" key="3">
    <source>
        <dbReference type="Proteomes" id="UP001501444"/>
    </source>
</evidence>
<evidence type="ECO:0000313" key="2">
    <source>
        <dbReference type="EMBL" id="GAA2352659.1"/>
    </source>
</evidence>
<dbReference type="Proteomes" id="UP001501444">
    <property type="component" value="Unassembled WGS sequence"/>
</dbReference>
<dbReference type="EMBL" id="BAAARV010000032">
    <property type="protein sequence ID" value="GAA2352659.1"/>
    <property type="molecule type" value="Genomic_DNA"/>
</dbReference>
<protein>
    <submittedName>
        <fullName evidence="2">Uncharacterized protein</fullName>
    </submittedName>
</protein>
<reference evidence="2 3" key="1">
    <citation type="journal article" date="2019" name="Int. J. Syst. Evol. Microbiol.">
        <title>The Global Catalogue of Microorganisms (GCM) 10K type strain sequencing project: providing services to taxonomists for standard genome sequencing and annotation.</title>
        <authorList>
            <consortium name="The Broad Institute Genomics Platform"/>
            <consortium name="The Broad Institute Genome Sequencing Center for Infectious Disease"/>
            <person name="Wu L."/>
            <person name="Ma J."/>
        </authorList>
    </citation>
    <scope>NUCLEOTIDE SEQUENCE [LARGE SCALE GENOMIC DNA]</scope>
    <source>
        <strain evidence="2 3">JCM 3272</strain>
    </source>
</reference>
<keyword evidence="3" id="KW-1185">Reference proteome</keyword>
<sequence length="158" mass="15628">MVAGPEPLSKAPANGSLIGSTGRIADLSASGVVAAIAGPAALRIAAAVSVPVAFVLGSIGRDCQVTMAAMSSGPLSAGPAGYGAPPTVFAGGTVLGALVHLFSRRPAPAAHRAPPRSAHQPRRASNPLATVGEEVAARPRSQPGRGGRGRRAGRLIHL</sequence>
<gene>
    <name evidence="2" type="ORF">GCM10010170_043630</name>
</gene>